<protein>
    <submittedName>
        <fullName evidence="5">N-acetylmuramoyl-L-alanine amidase</fullName>
    </submittedName>
</protein>
<dbReference type="SMART" id="SM00646">
    <property type="entry name" value="Ami_3"/>
    <property type="match status" value="1"/>
</dbReference>
<dbReference type="InterPro" id="IPR012854">
    <property type="entry name" value="Cu_amine_oxidase-like_N"/>
</dbReference>
<dbReference type="InterPro" id="IPR050695">
    <property type="entry name" value="N-acetylmuramoyl_amidase_3"/>
</dbReference>
<feature type="compositionally biased region" description="Basic and acidic residues" evidence="2">
    <location>
        <begin position="243"/>
        <end position="258"/>
    </location>
</feature>
<dbReference type="Gene3D" id="2.60.40.3500">
    <property type="match status" value="1"/>
</dbReference>
<dbReference type="SUPFAM" id="SSF53187">
    <property type="entry name" value="Zn-dependent exopeptidases"/>
    <property type="match status" value="1"/>
</dbReference>
<dbReference type="GO" id="GO:0030288">
    <property type="term" value="C:outer membrane-bounded periplasmic space"/>
    <property type="evidence" value="ECO:0007669"/>
    <property type="project" value="TreeGrafter"/>
</dbReference>
<dbReference type="SUPFAM" id="SSF55383">
    <property type="entry name" value="Copper amine oxidase, domain N"/>
    <property type="match status" value="1"/>
</dbReference>
<accession>A0A1G8D2Q1</accession>
<evidence type="ECO:0000313" key="6">
    <source>
        <dbReference type="Proteomes" id="UP000198956"/>
    </source>
</evidence>
<feature type="signal peptide" evidence="3">
    <location>
        <begin position="1"/>
        <end position="25"/>
    </location>
</feature>
<dbReference type="Gene3D" id="3.40.630.40">
    <property type="entry name" value="Zn-dependent exopeptidases"/>
    <property type="match status" value="1"/>
</dbReference>
<reference evidence="5 6" key="1">
    <citation type="submission" date="2016-10" db="EMBL/GenBank/DDBJ databases">
        <authorList>
            <person name="de Groot N.N."/>
        </authorList>
    </citation>
    <scope>NUCLEOTIDE SEQUENCE [LARGE SCALE GENOMIC DNA]</scope>
    <source>
        <strain evidence="5 6">L 420-91</strain>
    </source>
</reference>
<dbReference type="InterPro" id="IPR002508">
    <property type="entry name" value="MurNAc-LAA_cat"/>
</dbReference>
<dbReference type="Pfam" id="PF01520">
    <property type="entry name" value="Amidase_3"/>
    <property type="match status" value="1"/>
</dbReference>
<gene>
    <name evidence="5" type="ORF">SAMN04489735_10305</name>
</gene>
<dbReference type="EMBL" id="FNDE01000030">
    <property type="protein sequence ID" value="SDH52117.1"/>
    <property type="molecule type" value="Genomic_DNA"/>
</dbReference>
<dbReference type="Pfam" id="PF07833">
    <property type="entry name" value="Cu_amine_oxidN1"/>
    <property type="match status" value="1"/>
</dbReference>
<feature type="domain" description="MurNAc-LAA" evidence="4">
    <location>
        <begin position="480"/>
        <end position="588"/>
    </location>
</feature>
<dbReference type="Pfam" id="PF11741">
    <property type="entry name" value="AMIN"/>
    <property type="match status" value="1"/>
</dbReference>
<dbReference type="Gene3D" id="3.30.457.10">
    <property type="entry name" value="Copper amine oxidase-like, N-terminal domain"/>
    <property type="match status" value="1"/>
</dbReference>
<dbReference type="CDD" id="cd02696">
    <property type="entry name" value="MurNAc-LAA"/>
    <property type="match status" value="1"/>
</dbReference>
<proteinExistence type="predicted"/>
<dbReference type="RefSeq" id="WP_175493631.1">
    <property type="nucleotide sequence ID" value="NZ_FNDE01000030.1"/>
</dbReference>
<feature type="region of interest" description="Disordered" evidence="2">
    <location>
        <begin position="362"/>
        <end position="409"/>
    </location>
</feature>
<keyword evidence="1" id="KW-0378">Hydrolase</keyword>
<evidence type="ECO:0000256" key="2">
    <source>
        <dbReference type="SAM" id="MobiDB-lite"/>
    </source>
</evidence>
<sequence>MKKAWRRIGIFLFLLLGVWSATVQAASNASIQLWMNGKRIKPDVPPQLINGRMLVPIYIVQEGMGMKVEWDAKTRRVTVSNGSKKVELTIHSKTARVNSSNKKLDVAPVIISNRTFLPFRAVGELLGMEVGWEEKTKSVILNNPVQLRINGQAVAADIYNHNGTYFVDAQKIAASTGYTIKSQKDKVVFIKDGEAKTVSAGLYKKIDNKITVPLSFLAELVHGTGSWNASKTIYTLTSQAERPASEEQPKKPEAKPEAPAKIKVTGISQSGNVLEIKTIGKPRAKDQVMKAPFRIVIDVQNAQLAIASPLPLNGEANSAIKEVRYSQFSPDTVRVVMELVGSAKYDLVSNQDGIQVRLKDVQYPQPPVPVPPATQSPDVPAVIEPSNGGEGSVTSPSEDNVNTPTSVPPVARLSSKEKVKIVVDAGHGGTDSGAGGNGLKEKDLTLGIAQRLANKLRADSKFQVIMTREGDTYPTLAERVELANKENADLFISVHINSATSASAKGTETYYYTEKSKEYAQTIHKYFVEATGFYDRKVKTAKFYVIKNTKMPAVLVEVGFITNPTEAKEMAKDEFQQRVADALYTALREYVEQH</sequence>
<name>A0A1G8D2Q1_ANETH</name>
<dbReference type="GO" id="GO:0009253">
    <property type="term" value="P:peptidoglycan catabolic process"/>
    <property type="evidence" value="ECO:0007669"/>
    <property type="project" value="InterPro"/>
</dbReference>
<dbReference type="PANTHER" id="PTHR30404">
    <property type="entry name" value="N-ACETYLMURAMOYL-L-ALANINE AMIDASE"/>
    <property type="match status" value="1"/>
</dbReference>
<organism evidence="5 6">
    <name type="scientific">Aneurinibacillus thermoaerophilus</name>
    <dbReference type="NCBI Taxonomy" id="143495"/>
    <lineage>
        <taxon>Bacteria</taxon>
        <taxon>Bacillati</taxon>
        <taxon>Bacillota</taxon>
        <taxon>Bacilli</taxon>
        <taxon>Bacillales</taxon>
        <taxon>Paenibacillaceae</taxon>
        <taxon>Aneurinibacillus group</taxon>
        <taxon>Aneurinibacillus</taxon>
    </lineage>
</organism>
<feature type="region of interest" description="Disordered" evidence="2">
    <location>
        <begin position="238"/>
        <end position="258"/>
    </location>
</feature>
<feature type="compositionally biased region" description="Pro residues" evidence="2">
    <location>
        <begin position="364"/>
        <end position="374"/>
    </location>
</feature>
<keyword evidence="3" id="KW-0732">Signal</keyword>
<dbReference type="AlphaFoldDB" id="A0A1G8D2Q1"/>
<dbReference type="Proteomes" id="UP000198956">
    <property type="component" value="Unassembled WGS sequence"/>
</dbReference>
<evidence type="ECO:0000256" key="1">
    <source>
        <dbReference type="ARBA" id="ARBA00022801"/>
    </source>
</evidence>
<dbReference type="InterPro" id="IPR036582">
    <property type="entry name" value="Mao_N_sf"/>
</dbReference>
<feature type="compositionally biased region" description="Polar residues" evidence="2">
    <location>
        <begin position="392"/>
        <end position="405"/>
    </location>
</feature>
<evidence type="ECO:0000256" key="3">
    <source>
        <dbReference type="SAM" id="SignalP"/>
    </source>
</evidence>
<evidence type="ECO:0000259" key="4">
    <source>
        <dbReference type="SMART" id="SM00646"/>
    </source>
</evidence>
<dbReference type="InterPro" id="IPR021731">
    <property type="entry name" value="AMIN_dom"/>
</dbReference>
<dbReference type="GO" id="GO:0008745">
    <property type="term" value="F:N-acetylmuramoyl-L-alanine amidase activity"/>
    <property type="evidence" value="ECO:0007669"/>
    <property type="project" value="InterPro"/>
</dbReference>
<evidence type="ECO:0000313" key="5">
    <source>
        <dbReference type="EMBL" id="SDH52117.1"/>
    </source>
</evidence>
<feature type="chain" id="PRO_5011455453" evidence="3">
    <location>
        <begin position="26"/>
        <end position="594"/>
    </location>
</feature>
<dbReference type="PANTHER" id="PTHR30404:SF0">
    <property type="entry name" value="N-ACETYLMURAMOYL-L-ALANINE AMIDASE AMIC"/>
    <property type="match status" value="1"/>
</dbReference>